<gene>
    <name evidence="2" type="ORF">SAMN05660874_04751</name>
</gene>
<sequence length="269" mass="30089">MQDPDQWMRRGVHWHAYVEVSSDDPFEDITTRDERLTQLPESVLLSPDDVCDWIATMTRTHARHDLVTLIESTDPDGRTRARVGDERHVTRDWHDNLEQLSRGSSVYTHFRRCHDRMRLWAEAVTGEDCWEDHEEWAHHPSTAPARPPHRPLPRTSVPPAVLTPGCRSRAVEDVTASSAAPRVEHVEGPVFAATKTGPSSPTGRGRGGRRGGGGLGPPPRLPHRPRRGRPSGRPRPPVATDSTCRNRYAPRVAKVSTTKPPMVFSCAES</sequence>
<accession>A0A1I6UBS6</accession>
<dbReference type="AlphaFoldDB" id="A0A1I6UBS6"/>
<dbReference type="Proteomes" id="UP000198852">
    <property type="component" value="Unassembled WGS sequence"/>
</dbReference>
<proteinExistence type="predicted"/>
<evidence type="ECO:0000313" key="3">
    <source>
        <dbReference type="Proteomes" id="UP000198852"/>
    </source>
</evidence>
<evidence type="ECO:0000313" key="2">
    <source>
        <dbReference type="EMBL" id="SFS98916.1"/>
    </source>
</evidence>
<organism evidence="2 3">
    <name type="scientific">Saccharopolyspora flava</name>
    <dbReference type="NCBI Taxonomy" id="95161"/>
    <lineage>
        <taxon>Bacteria</taxon>
        <taxon>Bacillati</taxon>
        <taxon>Actinomycetota</taxon>
        <taxon>Actinomycetes</taxon>
        <taxon>Pseudonocardiales</taxon>
        <taxon>Pseudonocardiaceae</taxon>
        <taxon>Saccharopolyspora</taxon>
    </lineage>
</organism>
<dbReference type="EMBL" id="FOZX01000010">
    <property type="protein sequence ID" value="SFS98916.1"/>
    <property type="molecule type" value="Genomic_DNA"/>
</dbReference>
<feature type="compositionally biased region" description="Basic residues" evidence="1">
    <location>
        <begin position="221"/>
        <end position="232"/>
    </location>
</feature>
<reference evidence="3" key="1">
    <citation type="submission" date="2016-10" db="EMBL/GenBank/DDBJ databases">
        <authorList>
            <person name="Varghese N."/>
            <person name="Submissions S."/>
        </authorList>
    </citation>
    <scope>NUCLEOTIDE SEQUENCE [LARGE SCALE GENOMIC DNA]</scope>
    <source>
        <strain evidence="3">DSM 44771</strain>
    </source>
</reference>
<feature type="region of interest" description="Disordered" evidence="1">
    <location>
        <begin position="138"/>
        <end position="269"/>
    </location>
</feature>
<keyword evidence="3" id="KW-1185">Reference proteome</keyword>
<name>A0A1I6UBS6_9PSEU</name>
<evidence type="ECO:0000256" key="1">
    <source>
        <dbReference type="SAM" id="MobiDB-lite"/>
    </source>
</evidence>
<protein>
    <submittedName>
        <fullName evidence="2">Uncharacterized protein</fullName>
    </submittedName>
</protein>